<comment type="caution">
    <text evidence="2">The sequence shown here is derived from an EMBL/GenBank/DDBJ whole genome shotgun (WGS) entry which is preliminary data.</text>
</comment>
<evidence type="ECO:0000256" key="1">
    <source>
        <dbReference type="SAM" id="MobiDB-lite"/>
    </source>
</evidence>
<sequence length="88" mass="9725">MGGREKLRELHDAYVWELNAAVGAGRLDLVRELADQYFDEALELITGGEQATCGRTDCAVCAGSRPAGTTSRFRRRTTWRGAARRRPG</sequence>
<dbReference type="RefSeq" id="WP_344154561.1">
    <property type="nucleotide sequence ID" value="NZ_BAAAQR010000011.1"/>
</dbReference>
<reference evidence="3" key="1">
    <citation type="journal article" date="2019" name="Int. J. Syst. Evol. Microbiol.">
        <title>The Global Catalogue of Microorganisms (GCM) 10K type strain sequencing project: providing services to taxonomists for standard genome sequencing and annotation.</title>
        <authorList>
            <consortium name="The Broad Institute Genomics Platform"/>
            <consortium name="The Broad Institute Genome Sequencing Center for Infectious Disease"/>
            <person name="Wu L."/>
            <person name="Ma J."/>
        </authorList>
    </citation>
    <scope>NUCLEOTIDE SEQUENCE [LARGE SCALE GENOMIC DNA]</scope>
    <source>
        <strain evidence="3">JCM 16022</strain>
    </source>
</reference>
<accession>A0ABP5LT90</accession>
<evidence type="ECO:0008006" key="4">
    <source>
        <dbReference type="Google" id="ProtNLM"/>
    </source>
</evidence>
<feature type="compositionally biased region" description="Basic residues" evidence="1">
    <location>
        <begin position="72"/>
        <end position="88"/>
    </location>
</feature>
<keyword evidence="3" id="KW-1185">Reference proteome</keyword>
<organism evidence="2 3">
    <name type="scientific">Nocardioides koreensis</name>
    <dbReference type="NCBI Taxonomy" id="433651"/>
    <lineage>
        <taxon>Bacteria</taxon>
        <taxon>Bacillati</taxon>
        <taxon>Actinomycetota</taxon>
        <taxon>Actinomycetes</taxon>
        <taxon>Propionibacteriales</taxon>
        <taxon>Nocardioidaceae</taxon>
        <taxon>Nocardioides</taxon>
    </lineage>
</organism>
<name>A0ABP5LT90_9ACTN</name>
<dbReference type="EMBL" id="BAAAQR010000011">
    <property type="protein sequence ID" value="GAA2151040.1"/>
    <property type="molecule type" value="Genomic_DNA"/>
</dbReference>
<protein>
    <recommendedName>
        <fullName evidence="4">FCD domain-containing protein</fullName>
    </recommendedName>
</protein>
<evidence type="ECO:0000313" key="3">
    <source>
        <dbReference type="Proteomes" id="UP001501771"/>
    </source>
</evidence>
<gene>
    <name evidence="2" type="ORF">GCM10009844_32680</name>
</gene>
<feature type="region of interest" description="Disordered" evidence="1">
    <location>
        <begin position="65"/>
        <end position="88"/>
    </location>
</feature>
<dbReference type="Proteomes" id="UP001501771">
    <property type="component" value="Unassembled WGS sequence"/>
</dbReference>
<evidence type="ECO:0000313" key="2">
    <source>
        <dbReference type="EMBL" id="GAA2151040.1"/>
    </source>
</evidence>
<proteinExistence type="predicted"/>